<dbReference type="EMBL" id="LAZR01006041">
    <property type="protein sequence ID" value="KKM95191.1"/>
    <property type="molecule type" value="Genomic_DNA"/>
</dbReference>
<name>A0A0F9M783_9ZZZZ</name>
<sequence>MKNKIEKSKGIISGDWFALKQTLKNWMEKDIEEECEVNNFPSKTRLISEFNKVVKEMIKDIIINPVDENKGKTRNIEWNMLKGEMRKWITRKLGKELLFGKMPCTSKQIDEVCDLTQKMVKETLIYLKEMGSIPILYSNDNSHSVVVDKVTFENL</sequence>
<comment type="caution">
    <text evidence="1">The sequence shown here is derived from an EMBL/GenBank/DDBJ whole genome shotgun (WGS) entry which is preliminary data.</text>
</comment>
<accession>A0A0F9M783</accession>
<proteinExistence type="predicted"/>
<evidence type="ECO:0000313" key="1">
    <source>
        <dbReference type="EMBL" id="KKM95191.1"/>
    </source>
</evidence>
<gene>
    <name evidence="1" type="ORF">LCGC14_1190670</name>
</gene>
<organism evidence="1">
    <name type="scientific">marine sediment metagenome</name>
    <dbReference type="NCBI Taxonomy" id="412755"/>
    <lineage>
        <taxon>unclassified sequences</taxon>
        <taxon>metagenomes</taxon>
        <taxon>ecological metagenomes</taxon>
    </lineage>
</organism>
<protein>
    <submittedName>
        <fullName evidence="1">Uncharacterized protein</fullName>
    </submittedName>
</protein>
<dbReference type="AlphaFoldDB" id="A0A0F9M783"/>
<reference evidence="1" key="1">
    <citation type="journal article" date="2015" name="Nature">
        <title>Complex archaea that bridge the gap between prokaryotes and eukaryotes.</title>
        <authorList>
            <person name="Spang A."/>
            <person name="Saw J.H."/>
            <person name="Jorgensen S.L."/>
            <person name="Zaremba-Niedzwiedzka K."/>
            <person name="Martijn J."/>
            <person name="Lind A.E."/>
            <person name="van Eijk R."/>
            <person name="Schleper C."/>
            <person name="Guy L."/>
            <person name="Ettema T.J."/>
        </authorList>
    </citation>
    <scope>NUCLEOTIDE SEQUENCE</scope>
</reference>